<gene>
    <name evidence="2" type="ORF">EJB05_25880</name>
</gene>
<feature type="region of interest" description="Disordered" evidence="1">
    <location>
        <begin position="1"/>
        <end position="28"/>
    </location>
</feature>
<sequence length="241" mass="27386">MRTKGVARPTPHGRPIQQEEDEAVTEKDKRISGILCSRKLQKRSPLVAIEDHRKVLCTKQNVCNSVQTPIMNELKTGVCYNAKDNVGVIENSMILSHSDLNAGKQDNNGTKDMMQTEYDMLDTMMTEGRMPISYTELLMQGKAYTDYNTLNNDTFNENSLYLTTNRFDDPPFNDMPNSEKDQVHDTVSNLCGQDEDESNYTRNDLIPDCNPWDKSIFEKMNIETVSIRLEVNEDGKTKGTA</sequence>
<dbReference type="Gramene" id="TVU23507">
    <property type="protein sequence ID" value="TVU23507"/>
    <property type="gene ID" value="EJB05_25880"/>
</dbReference>
<evidence type="ECO:0000256" key="1">
    <source>
        <dbReference type="SAM" id="MobiDB-lite"/>
    </source>
</evidence>
<evidence type="ECO:0000313" key="3">
    <source>
        <dbReference type="Proteomes" id="UP000324897"/>
    </source>
</evidence>
<protein>
    <submittedName>
        <fullName evidence="2">Uncharacterized protein</fullName>
    </submittedName>
</protein>
<reference evidence="2 3" key="1">
    <citation type="journal article" date="2019" name="Sci. Rep.">
        <title>A high-quality genome of Eragrostis curvula grass provides insights into Poaceae evolution and supports new strategies to enhance forage quality.</title>
        <authorList>
            <person name="Carballo J."/>
            <person name="Santos B.A.C.M."/>
            <person name="Zappacosta D."/>
            <person name="Garbus I."/>
            <person name="Selva J.P."/>
            <person name="Gallo C.A."/>
            <person name="Diaz A."/>
            <person name="Albertini E."/>
            <person name="Caccamo M."/>
            <person name="Echenique V."/>
        </authorList>
    </citation>
    <scope>NUCLEOTIDE SEQUENCE [LARGE SCALE GENOMIC DNA]</scope>
    <source>
        <strain evidence="3">cv. Victoria</strain>
        <tissue evidence="2">Leaf</tissue>
    </source>
</reference>
<dbReference type="EMBL" id="RWGY01000013">
    <property type="protein sequence ID" value="TVU23507.1"/>
    <property type="molecule type" value="Genomic_DNA"/>
</dbReference>
<organism evidence="2 3">
    <name type="scientific">Eragrostis curvula</name>
    <name type="common">weeping love grass</name>
    <dbReference type="NCBI Taxonomy" id="38414"/>
    <lineage>
        <taxon>Eukaryota</taxon>
        <taxon>Viridiplantae</taxon>
        <taxon>Streptophyta</taxon>
        <taxon>Embryophyta</taxon>
        <taxon>Tracheophyta</taxon>
        <taxon>Spermatophyta</taxon>
        <taxon>Magnoliopsida</taxon>
        <taxon>Liliopsida</taxon>
        <taxon>Poales</taxon>
        <taxon>Poaceae</taxon>
        <taxon>PACMAD clade</taxon>
        <taxon>Chloridoideae</taxon>
        <taxon>Eragrostideae</taxon>
        <taxon>Eragrostidinae</taxon>
        <taxon>Eragrostis</taxon>
    </lineage>
</organism>
<dbReference type="Proteomes" id="UP000324897">
    <property type="component" value="Chromosome 2"/>
</dbReference>
<accession>A0A5J9UJR4</accession>
<comment type="caution">
    <text evidence="2">The sequence shown here is derived from an EMBL/GenBank/DDBJ whole genome shotgun (WGS) entry which is preliminary data.</text>
</comment>
<dbReference type="AlphaFoldDB" id="A0A5J9UJR4"/>
<proteinExistence type="predicted"/>
<name>A0A5J9UJR4_9POAL</name>
<evidence type="ECO:0000313" key="2">
    <source>
        <dbReference type="EMBL" id="TVU23507.1"/>
    </source>
</evidence>
<keyword evidence="3" id="KW-1185">Reference proteome</keyword>